<accession>A0ABZ2TQY8</accession>
<dbReference type="PANTHER" id="PTHR36838">
    <property type="entry name" value="AUXIN EFFLUX CARRIER FAMILY PROTEIN"/>
    <property type="match status" value="1"/>
</dbReference>
<keyword evidence="4" id="KW-1003">Cell membrane</keyword>
<feature type="transmembrane region" description="Helical" evidence="8">
    <location>
        <begin position="430"/>
        <end position="450"/>
    </location>
</feature>
<evidence type="ECO:0000256" key="1">
    <source>
        <dbReference type="ARBA" id="ARBA00004651"/>
    </source>
</evidence>
<feature type="transmembrane region" description="Helical" evidence="8">
    <location>
        <begin position="362"/>
        <end position="383"/>
    </location>
</feature>
<dbReference type="Gene3D" id="1.20.1530.20">
    <property type="match status" value="1"/>
</dbReference>
<evidence type="ECO:0000256" key="5">
    <source>
        <dbReference type="ARBA" id="ARBA00022692"/>
    </source>
</evidence>
<feature type="transmembrane region" description="Helical" evidence="8">
    <location>
        <begin position="145"/>
        <end position="170"/>
    </location>
</feature>
<dbReference type="Pfam" id="PF03547">
    <property type="entry name" value="Mem_trans"/>
    <property type="match status" value="1"/>
</dbReference>
<evidence type="ECO:0000256" key="4">
    <source>
        <dbReference type="ARBA" id="ARBA00022475"/>
    </source>
</evidence>
<evidence type="ECO:0000256" key="2">
    <source>
        <dbReference type="ARBA" id="ARBA00010145"/>
    </source>
</evidence>
<feature type="transmembrane region" description="Helical" evidence="8">
    <location>
        <begin position="48"/>
        <end position="67"/>
    </location>
</feature>
<feature type="transmembrane region" description="Helical" evidence="8">
    <location>
        <begin position="182"/>
        <end position="201"/>
    </location>
</feature>
<keyword evidence="3" id="KW-0813">Transport</keyword>
<comment type="similarity">
    <text evidence="2">Belongs to the auxin efflux carrier (TC 2.A.69) family.</text>
</comment>
<gene>
    <name evidence="9" type="ORF">LQ356_00410</name>
</gene>
<keyword evidence="7 8" id="KW-0472">Membrane</keyword>
<organism evidence="9 10">
    <name type="scientific">Metamycoplasma faucium</name>
    <dbReference type="NCBI Taxonomy" id="56142"/>
    <lineage>
        <taxon>Bacteria</taxon>
        <taxon>Bacillati</taxon>
        <taxon>Mycoplasmatota</taxon>
        <taxon>Mycoplasmoidales</taxon>
        <taxon>Metamycoplasmataceae</taxon>
        <taxon>Metamycoplasma</taxon>
    </lineage>
</organism>
<sequence>METSTLDLFKGIITHTGLWGAIISTLVVTMLGFLLYKFKVVNDISIQSIQKVIITTLLPFLAFYSFLQNAGKEDVKTFGVVFGLSAIYYFLLTTIALIWVKYTPNMIPKKVLDNAEKEILNTQIKQQTILFDKQNYIESIQKKHLVNWLMCIYGSNILFATPIIMALYPSGPHLGSLNVWNILYYIGGFGFSFSLLSGVKFTKKEFGFTIKKAVLNPSFIAVIVALTLWATQYIPGAGSKIYDLSSPEIKEVEIVNDSNGVIKDYYVMNKKATFGPNFSTLFGETKNNITEWFRYDNIKKLYVPYNKKPTGWFDLSVTMPYLYKPISILAMLVSPLIWIVIGTSLAKSNIKEVFSKWNNWIFLIYKMILIPFFILLLVIPFVYIKTLDYKIAALLVMTGSVPPGTTIVIYSQHFKVHDKYTAQVSSLSTIMSFIFIPMWLSIGTVILSLVK</sequence>
<protein>
    <submittedName>
        <fullName evidence="9">AEC family transporter</fullName>
    </submittedName>
</protein>
<name>A0ABZ2TQY8_9BACT</name>
<keyword evidence="6 8" id="KW-1133">Transmembrane helix</keyword>
<feature type="transmembrane region" description="Helical" evidence="8">
    <location>
        <begin position="79"/>
        <end position="100"/>
    </location>
</feature>
<evidence type="ECO:0000256" key="7">
    <source>
        <dbReference type="ARBA" id="ARBA00023136"/>
    </source>
</evidence>
<keyword evidence="10" id="KW-1185">Reference proteome</keyword>
<dbReference type="RefSeq" id="WP_405311748.1">
    <property type="nucleotide sequence ID" value="NZ_CP088155.1"/>
</dbReference>
<dbReference type="PANTHER" id="PTHR36838:SF3">
    <property type="entry name" value="TRANSPORTER AUXIN EFFLUX CARRIER EC FAMILY"/>
    <property type="match status" value="1"/>
</dbReference>
<feature type="transmembrane region" description="Helical" evidence="8">
    <location>
        <begin position="389"/>
        <end position="410"/>
    </location>
</feature>
<evidence type="ECO:0000256" key="3">
    <source>
        <dbReference type="ARBA" id="ARBA00022448"/>
    </source>
</evidence>
<feature type="transmembrane region" description="Helical" evidence="8">
    <location>
        <begin position="321"/>
        <end position="341"/>
    </location>
</feature>
<evidence type="ECO:0000313" key="9">
    <source>
        <dbReference type="EMBL" id="WYM97346.1"/>
    </source>
</evidence>
<evidence type="ECO:0000313" key="10">
    <source>
        <dbReference type="Proteomes" id="UP001622612"/>
    </source>
</evidence>
<evidence type="ECO:0000256" key="8">
    <source>
        <dbReference type="SAM" id="Phobius"/>
    </source>
</evidence>
<dbReference type="Proteomes" id="UP001622612">
    <property type="component" value="Chromosome"/>
</dbReference>
<keyword evidence="5 8" id="KW-0812">Transmembrane</keyword>
<dbReference type="InterPro" id="IPR004776">
    <property type="entry name" value="Mem_transp_PIN-like"/>
</dbReference>
<proteinExistence type="inferred from homology"/>
<dbReference type="EMBL" id="CP088155">
    <property type="protein sequence ID" value="WYM97346.1"/>
    <property type="molecule type" value="Genomic_DNA"/>
</dbReference>
<feature type="transmembrane region" description="Helical" evidence="8">
    <location>
        <begin position="12"/>
        <end position="36"/>
    </location>
</feature>
<comment type="subcellular location">
    <subcellularLocation>
        <location evidence="1">Cell membrane</location>
        <topology evidence="1">Multi-pass membrane protein</topology>
    </subcellularLocation>
</comment>
<feature type="transmembrane region" description="Helical" evidence="8">
    <location>
        <begin position="213"/>
        <end position="234"/>
    </location>
</feature>
<evidence type="ECO:0000256" key="6">
    <source>
        <dbReference type="ARBA" id="ARBA00022989"/>
    </source>
</evidence>
<dbReference type="InterPro" id="IPR038770">
    <property type="entry name" value="Na+/solute_symporter_sf"/>
</dbReference>
<reference evidence="9" key="1">
    <citation type="submission" date="2021-11" db="EMBL/GenBank/DDBJ databases">
        <title>The first genome sequence of unculturable Mycoplasma faucium obtained by de novo assembly of metagenomic reads.</title>
        <authorList>
            <person name="Sabat A.J."/>
            <person name="Bathoorn E."/>
            <person name="Akkerboom V."/>
            <person name="Friedrich A.W."/>
        </authorList>
    </citation>
    <scope>NUCLEOTIDE SEQUENCE [LARGE SCALE GENOMIC DNA]</scope>
    <source>
        <strain evidence="9">UMCG-MFM1</strain>
    </source>
</reference>